<dbReference type="SUPFAM" id="SSF56219">
    <property type="entry name" value="DNase I-like"/>
    <property type="match status" value="1"/>
</dbReference>
<dbReference type="OrthoDB" id="9797508at2759"/>
<dbReference type="Gene3D" id="3.60.10.10">
    <property type="entry name" value="Endonuclease/exonuclease/phosphatase"/>
    <property type="match status" value="1"/>
</dbReference>
<evidence type="ECO:0008006" key="3">
    <source>
        <dbReference type="Google" id="ProtNLM"/>
    </source>
</evidence>
<evidence type="ECO:0000313" key="1">
    <source>
        <dbReference type="Ensembl" id="ENSLLEP00000004436.1"/>
    </source>
</evidence>
<reference evidence="1" key="1">
    <citation type="submission" date="2025-08" db="UniProtKB">
        <authorList>
            <consortium name="Ensembl"/>
        </authorList>
    </citation>
    <scope>IDENTIFICATION</scope>
</reference>
<name>A0A8C5LU48_9ANUR</name>
<dbReference type="Ensembl" id="ENSLLET00000004640.1">
    <property type="protein sequence ID" value="ENSLLEP00000004436.1"/>
    <property type="gene ID" value="ENSLLEG00000002866.1"/>
</dbReference>
<organism evidence="1 2">
    <name type="scientific">Leptobrachium leishanense</name>
    <name type="common">Leishan spiny toad</name>
    <dbReference type="NCBI Taxonomy" id="445787"/>
    <lineage>
        <taxon>Eukaryota</taxon>
        <taxon>Metazoa</taxon>
        <taxon>Chordata</taxon>
        <taxon>Craniata</taxon>
        <taxon>Vertebrata</taxon>
        <taxon>Euteleostomi</taxon>
        <taxon>Amphibia</taxon>
        <taxon>Batrachia</taxon>
        <taxon>Anura</taxon>
        <taxon>Pelobatoidea</taxon>
        <taxon>Megophryidae</taxon>
        <taxon>Leptobrachium</taxon>
    </lineage>
</organism>
<protein>
    <recommendedName>
        <fullName evidence="3">Reverse transcriptase</fullName>
    </recommendedName>
</protein>
<reference evidence="1" key="2">
    <citation type="submission" date="2025-09" db="UniProtKB">
        <authorList>
            <consortium name="Ensembl"/>
        </authorList>
    </citation>
    <scope>IDENTIFICATION</scope>
</reference>
<accession>A0A8C5LU48</accession>
<proteinExistence type="predicted"/>
<dbReference type="InterPro" id="IPR036691">
    <property type="entry name" value="Endo/exonu/phosph_ase_sf"/>
</dbReference>
<evidence type="ECO:0000313" key="2">
    <source>
        <dbReference type="Proteomes" id="UP000694569"/>
    </source>
</evidence>
<sequence length="305" mass="34682">MHPAGRDYTFYSHAARVYSRLDLFLMSHHMLHLIRTVSIGSITWSDHAPVLLDLDIPDLPSRHYQWRLNESLLKDVVHRECLSDAIAQYFDENDNGEVSDPILWEAHKSVLRGQLIQLGARCKRDRGAKIQSLLEDIQTFETLHKATPSAEHYSSLSSLRSELRELLQHHACRSLLLTKRSYYLHGNKCGKLLARALRQKYQATYIPKLKRSDGSITYLNDEILAEFHTYYHSLYNLRDSPPPPAKLMADYLAKALDVTISPEQAEALDVPFSPEELEEALKTTPTGKSPGPDGFSFQLGTIGPF</sequence>
<dbReference type="GeneTree" id="ENSGT01070000253913"/>
<dbReference type="Proteomes" id="UP000694569">
    <property type="component" value="Unplaced"/>
</dbReference>
<keyword evidence="2" id="KW-1185">Reference proteome</keyword>
<dbReference type="AlphaFoldDB" id="A0A8C5LU48"/>
<dbReference type="PANTHER" id="PTHR19446">
    <property type="entry name" value="REVERSE TRANSCRIPTASES"/>
    <property type="match status" value="1"/>
</dbReference>